<keyword evidence="2 6" id="KW-0238">DNA-binding</keyword>
<dbReference type="PROSITE" id="PS51077">
    <property type="entry name" value="HTH_ICLR"/>
    <property type="match status" value="1"/>
</dbReference>
<dbReference type="PANTHER" id="PTHR30136">
    <property type="entry name" value="HELIX-TURN-HELIX TRANSCRIPTIONAL REGULATOR, ICLR FAMILY"/>
    <property type="match status" value="1"/>
</dbReference>
<organism evidence="6 7">
    <name type="scientific">Microbacterium murale</name>
    <dbReference type="NCBI Taxonomy" id="1081040"/>
    <lineage>
        <taxon>Bacteria</taxon>
        <taxon>Bacillati</taxon>
        <taxon>Actinomycetota</taxon>
        <taxon>Actinomycetes</taxon>
        <taxon>Micrococcales</taxon>
        <taxon>Microbacteriaceae</taxon>
        <taxon>Microbacterium</taxon>
    </lineage>
</organism>
<accession>A0ABU0P5A5</accession>
<dbReference type="RefSeq" id="WP_307358325.1">
    <property type="nucleotide sequence ID" value="NZ_JAUSXK010000001.1"/>
</dbReference>
<evidence type="ECO:0000256" key="1">
    <source>
        <dbReference type="ARBA" id="ARBA00023015"/>
    </source>
</evidence>
<dbReference type="InterPro" id="IPR036388">
    <property type="entry name" value="WH-like_DNA-bd_sf"/>
</dbReference>
<dbReference type="Gene3D" id="3.30.450.40">
    <property type="match status" value="1"/>
</dbReference>
<dbReference type="InterPro" id="IPR050707">
    <property type="entry name" value="HTH_MetabolicPath_Reg"/>
</dbReference>
<dbReference type="Pfam" id="PF01614">
    <property type="entry name" value="IclR_C"/>
    <property type="match status" value="1"/>
</dbReference>
<dbReference type="Proteomes" id="UP001239085">
    <property type="component" value="Unassembled WGS sequence"/>
</dbReference>
<name>A0ABU0P5A5_9MICO</name>
<comment type="caution">
    <text evidence="6">The sequence shown here is derived from an EMBL/GenBank/DDBJ whole genome shotgun (WGS) entry which is preliminary data.</text>
</comment>
<protein>
    <submittedName>
        <fullName evidence="6">DNA-binding IclR family transcriptional regulator</fullName>
    </submittedName>
</protein>
<feature type="domain" description="IclR-ED" evidence="5">
    <location>
        <begin position="69"/>
        <end position="251"/>
    </location>
</feature>
<evidence type="ECO:0000256" key="2">
    <source>
        <dbReference type="ARBA" id="ARBA00023125"/>
    </source>
</evidence>
<keyword evidence="1" id="KW-0805">Transcription regulation</keyword>
<dbReference type="PROSITE" id="PS51078">
    <property type="entry name" value="ICLR_ED"/>
    <property type="match status" value="1"/>
</dbReference>
<dbReference type="SUPFAM" id="SSF55781">
    <property type="entry name" value="GAF domain-like"/>
    <property type="match status" value="1"/>
</dbReference>
<keyword evidence="7" id="KW-1185">Reference proteome</keyword>
<proteinExistence type="predicted"/>
<dbReference type="EMBL" id="JAUSXK010000001">
    <property type="protein sequence ID" value="MDQ0642508.1"/>
    <property type="molecule type" value="Genomic_DNA"/>
</dbReference>
<dbReference type="Gene3D" id="1.10.10.10">
    <property type="entry name" value="Winged helix-like DNA-binding domain superfamily/Winged helix DNA-binding domain"/>
    <property type="match status" value="1"/>
</dbReference>
<evidence type="ECO:0000313" key="6">
    <source>
        <dbReference type="EMBL" id="MDQ0642508.1"/>
    </source>
</evidence>
<gene>
    <name evidence="6" type="ORF">QFZ46_000668</name>
</gene>
<evidence type="ECO:0000259" key="5">
    <source>
        <dbReference type="PROSITE" id="PS51078"/>
    </source>
</evidence>
<dbReference type="InterPro" id="IPR014757">
    <property type="entry name" value="Tscrpt_reg_IclR_C"/>
</dbReference>
<dbReference type="PANTHER" id="PTHR30136:SF24">
    <property type="entry name" value="HTH-TYPE TRANSCRIPTIONAL REPRESSOR ALLR"/>
    <property type="match status" value="1"/>
</dbReference>
<dbReference type="SMART" id="SM00346">
    <property type="entry name" value="HTH_ICLR"/>
    <property type="match status" value="1"/>
</dbReference>
<reference evidence="6 7" key="1">
    <citation type="submission" date="2023-07" db="EMBL/GenBank/DDBJ databases">
        <title>Comparative genomics of wheat-associated soil bacteria to identify genetic determinants of phenazine resistance.</title>
        <authorList>
            <person name="Mouncey N."/>
        </authorList>
    </citation>
    <scope>NUCLEOTIDE SEQUENCE [LARGE SCALE GENOMIC DNA]</scope>
    <source>
        <strain evidence="6 7">W2I7</strain>
    </source>
</reference>
<dbReference type="InterPro" id="IPR005471">
    <property type="entry name" value="Tscrpt_reg_IclR_N"/>
</dbReference>
<dbReference type="InterPro" id="IPR036390">
    <property type="entry name" value="WH_DNA-bd_sf"/>
</dbReference>
<keyword evidence="3" id="KW-0804">Transcription</keyword>
<dbReference type="Pfam" id="PF09339">
    <property type="entry name" value="HTH_IclR"/>
    <property type="match status" value="1"/>
</dbReference>
<sequence length="256" mass="27030">MESISDNAVSKAIQILSALRSHADGASARELAPSTGFARSTVQRILATLAASGMVIQDAATQRYLIGPQALVIGLGYNGGDVLVNEARPYMFALRDESGETVGLSVAIGHARVFLEEVQSNAEIRFASEMGRLYPLWSGANGRVLMGGLSDTEIDRVLADHEHDETLHESLSPDQVRERIVDMRAKGFAQASNETIANVSSVAVGVRDGSGQIVAALSVSGPAERFTPQRMDEIVPQLKSAASAISARLGAGRGTT</sequence>
<feature type="domain" description="HTH iclR-type" evidence="4">
    <location>
        <begin position="6"/>
        <end position="68"/>
    </location>
</feature>
<dbReference type="SUPFAM" id="SSF46785">
    <property type="entry name" value="Winged helix' DNA-binding domain"/>
    <property type="match status" value="1"/>
</dbReference>
<dbReference type="GO" id="GO:0003677">
    <property type="term" value="F:DNA binding"/>
    <property type="evidence" value="ECO:0007669"/>
    <property type="project" value="UniProtKB-KW"/>
</dbReference>
<evidence type="ECO:0000313" key="7">
    <source>
        <dbReference type="Proteomes" id="UP001239085"/>
    </source>
</evidence>
<dbReference type="InterPro" id="IPR029016">
    <property type="entry name" value="GAF-like_dom_sf"/>
</dbReference>
<evidence type="ECO:0000256" key="3">
    <source>
        <dbReference type="ARBA" id="ARBA00023163"/>
    </source>
</evidence>
<evidence type="ECO:0000259" key="4">
    <source>
        <dbReference type="PROSITE" id="PS51077"/>
    </source>
</evidence>